<dbReference type="Pfam" id="PF00561">
    <property type="entry name" value="Abhydrolase_1"/>
    <property type="match status" value="1"/>
</dbReference>
<reference evidence="2 3" key="1">
    <citation type="submission" date="2008-07" db="EMBL/GenBank/DDBJ databases">
        <authorList>
            <person name="Tandeau de Marsac N."/>
            <person name="Ferriera S."/>
            <person name="Johnson J."/>
            <person name="Kravitz S."/>
            <person name="Beeson K."/>
            <person name="Sutton G."/>
            <person name="Rogers Y.-H."/>
            <person name="Friedman R."/>
            <person name="Frazier M."/>
            <person name="Venter J.C."/>
        </authorList>
    </citation>
    <scope>NUCLEOTIDE SEQUENCE [LARGE SCALE GENOMIC DNA]</scope>
    <source>
        <strain evidence="2 3">PCC 7420</strain>
    </source>
</reference>
<evidence type="ECO:0000259" key="1">
    <source>
        <dbReference type="Pfam" id="PF00561"/>
    </source>
</evidence>
<dbReference type="eggNOG" id="COG0596">
    <property type="taxonomic scope" value="Bacteria"/>
</dbReference>
<proteinExistence type="predicted"/>
<dbReference type="EMBL" id="DS989844">
    <property type="protein sequence ID" value="EDX77235.1"/>
    <property type="molecule type" value="Genomic_DNA"/>
</dbReference>
<dbReference type="Proteomes" id="UP000003835">
    <property type="component" value="Unassembled WGS sequence"/>
</dbReference>
<dbReference type="InterPro" id="IPR029058">
    <property type="entry name" value="AB_hydrolase_fold"/>
</dbReference>
<dbReference type="STRING" id="118168.MC7420_372"/>
<dbReference type="GO" id="GO:0016787">
    <property type="term" value="F:hydrolase activity"/>
    <property type="evidence" value="ECO:0007669"/>
    <property type="project" value="UniProtKB-KW"/>
</dbReference>
<dbReference type="SUPFAM" id="SSF53474">
    <property type="entry name" value="alpha/beta-Hydrolases"/>
    <property type="match status" value="1"/>
</dbReference>
<evidence type="ECO:0000313" key="2">
    <source>
        <dbReference type="EMBL" id="EDX77235.1"/>
    </source>
</evidence>
<name>B4VLC7_9CYAN</name>
<dbReference type="AlphaFoldDB" id="B4VLC7"/>
<dbReference type="HOGENOM" id="CLU_085340_0_0_3"/>
<sequence>MLAYDLAGHGESTPYQRYSLGRHRRDLNRLLKHLHIKSPLLCCHSYGVPLGLEWARKHPVQGLVLIAGGTHDLAPWWEIPLMKFFAWGGRYLYYLPGVQSLTNHLSSDHTGKKIERFFAESPVPTEPHPYKALEIFWDYNFFTRNRSSVKFQFPVLVISGGKDPMFTKTMGVELAAVFPLGQHLHLPEAGHLLIGEYPDLVNRVIADLL</sequence>
<organism evidence="2 3">
    <name type="scientific">Coleofasciculus chthonoplastes PCC 7420</name>
    <dbReference type="NCBI Taxonomy" id="118168"/>
    <lineage>
        <taxon>Bacteria</taxon>
        <taxon>Bacillati</taxon>
        <taxon>Cyanobacteriota</taxon>
        <taxon>Cyanophyceae</taxon>
        <taxon>Coleofasciculales</taxon>
        <taxon>Coleofasciculaceae</taxon>
        <taxon>Coleofasciculus</taxon>
    </lineage>
</organism>
<keyword evidence="3" id="KW-1185">Reference proteome</keyword>
<dbReference type="InterPro" id="IPR050266">
    <property type="entry name" value="AB_hydrolase_sf"/>
</dbReference>
<protein>
    <submittedName>
        <fullName evidence="2">Hydrolase, alpha/beta fold family, putative</fullName>
    </submittedName>
</protein>
<accession>B4VLC7</accession>
<dbReference type="InterPro" id="IPR000073">
    <property type="entry name" value="AB_hydrolase_1"/>
</dbReference>
<dbReference type="Gene3D" id="3.40.50.1820">
    <property type="entry name" value="alpha/beta hydrolase"/>
    <property type="match status" value="1"/>
</dbReference>
<evidence type="ECO:0000313" key="3">
    <source>
        <dbReference type="Proteomes" id="UP000003835"/>
    </source>
</evidence>
<dbReference type="PANTHER" id="PTHR43798">
    <property type="entry name" value="MONOACYLGLYCEROL LIPASE"/>
    <property type="match status" value="1"/>
</dbReference>
<keyword evidence="2" id="KW-0378">Hydrolase</keyword>
<gene>
    <name evidence="2" type="ORF">MC7420_372</name>
</gene>
<feature type="domain" description="AB hydrolase-1" evidence="1">
    <location>
        <begin position="2"/>
        <end position="194"/>
    </location>
</feature>